<evidence type="ECO:0000313" key="3">
    <source>
        <dbReference type="Proteomes" id="UP000199469"/>
    </source>
</evidence>
<dbReference type="Pfam" id="PF09697">
    <property type="entry name" value="Porph_ging"/>
    <property type="match status" value="1"/>
</dbReference>
<dbReference type="InterPro" id="IPR005901">
    <property type="entry name" value="GLPGLI"/>
</dbReference>
<feature type="chain" id="PRO_5011526229" evidence="1">
    <location>
        <begin position="25"/>
        <end position="288"/>
    </location>
</feature>
<dbReference type="NCBIfam" id="TIGR01200">
    <property type="entry name" value="GLPGLI"/>
    <property type="match status" value="1"/>
</dbReference>
<sequence length="288" mass="33758">MKKIKFSQRVLLLLMFTISNIFFAQSSYKAFYEMKWRNKKDTVKNHELCTLIINEKGSSYFQSYENFRRDSAHTKTVNEYFANKAGGLRLRDDTSNAKFRSLIIKNVSQNSMVVEERFFTSIFSTHYNTTKQNWKLINKTDKILGHAVSMATTDFGGRKWIAWYTTEIPINDGPYKFYGLPGLILKISDAGNEYSFEIKGIIKEKNDLEQRNFTYDAPVNITPKQWDAFWKKYTKQPSVIFENLNTDQTTYVINGQDVNSKEVKDAYNRKELEFLKIFENPIELAPTY</sequence>
<evidence type="ECO:0000313" key="2">
    <source>
        <dbReference type="EMBL" id="SEW48341.1"/>
    </source>
</evidence>
<proteinExistence type="predicted"/>
<gene>
    <name evidence="2" type="ORF">SAMN05421841_3802</name>
</gene>
<keyword evidence="1" id="KW-0732">Signal</keyword>
<accession>A0A1I0S1H1</accession>
<reference evidence="3" key="1">
    <citation type="submission" date="2016-10" db="EMBL/GenBank/DDBJ databases">
        <authorList>
            <person name="Varghese N."/>
            <person name="Submissions S."/>
        </authorList>
    </citation>
    <scope>NUCLEOTIDE SEQUENCE [LARGE SCALE GENOMIC DNA]</scope>
    <source>
        <strain evidence="3">DSM 17724</strain>
    </source>
</reference>
<dbReference type="STRING" id="356305.SAMN05421841_3802"/>
<dbReference type="Proteomes" id="UP000199469">
    <property type="component" value="Unassembled WGS sequence"/>
</dbReference>
<protein>
    <submittedName>
        <fullName evidence="2">GLPGLI family protein</fullName>
    </submittedName>
</protein>
<organism evidence="2 3">
    <name type="scientific">Chryseobacterium wanjuense</name>
    <dbReference type="NCBI Taxonomy" id="356305"/>
    <lineage>
        <taxon>Bacteria</taxon>
        <taxon>Pseudomonadati</taxon>
        <taxon>Bacteroidota</taxon>
        <taxon>Flavobacteriia</taxon>
        <taxon>Flavobacteriales</taxon>
        <taxon>Weeksellaceae</taxon>
        <taxon>Chryseobacterium group</taxon>
        <taxon>Chryseobacterium</taxon>
    </lineage>
</organism>
<keyword evidence="3" id="KW-1185">Reference proteome</keyword>
<evidence type="ECO:0000256" key="1">
    <source>
        <dbReference type="SAM" id="SignalP"/>
    </source>
</evidence>
<dbReference type="AlphaFoldDB" id="A0A1I0S1H1"/>
<dbReference type="OrthoDB" id="1440774at2"/>
<dbReference type="EMBL" id="FOIU01000003">
    <property type="protein sequence ID" value="SEW48341.1"/>
    <property type="molecule type" value="Genomic_DNA"/>
</dbReference>
<name>A0A1I0S1H1_9FLAO</name>
<feature type="signal peptide" evidence="1">
    <location>
        <begin position="1"/>
        <end position="24"/>
    </location>
</feature>